<evidence type="ECO:0000256" key="4">
    <source>
        <dbReference type="ARBA" id="ARBA00022737"/>
    </source>
</evidence>
<dbReference type="PANTHER" id="PTHR12360:SF12">
    <property type="entry name" value="TRANSCRIPTIONAL REPRESSOR NF-X1"/>
    <property type="match status" value="1"/>
</dbReference>
<keyword evidence="7" id="KW-0805">Transcription regulation</keyword>
<dbReference type="InterPro" id="IPR036867">
    <property type="entry name" value="R3H_dom_sf"/>
</dbReference>
<dbReference type="EMBL" id="ML769450">
    <property type="protein sequence ID" value="KAE9401020.1"/>
    <property type="molecule type" value="Genomic_DNA"/>
</dbReference>
<reference evidence="12" key="1">
    <citation type="journal article" date="2019" name="Environ. Microbiol.">
        <title>Fungal ecological strategies reflected in gene transcription - a case study of two litter decomposers.</title>
        <authorList>
            <person name="Barbi F."/>
            <person name="Kohler A."/>
            <person name="Barry K."/>
            <person name="Baskaran P."/>
            <person name="Daum C."/>
            <person name="Fauchery L."/>
            <person name="Ihrmark K."/>
            <person name="Kuo A."/>
            <person name="LaButti K."/>
            <person name="Lipzen A."/>
            <person name="Morin E."/>
            <person name="Grigoriev I.V."/>
            <person name="Henrissat B."/>
            <person name="Lindahl B."/>
            <person name="Martin F."/>
        </authorList>
    </citation>
    <scope>NUCLEOTIDE SEQUENCE</scope>
    <source>
        <strain evidence="12">JB14</strain>
    </source>
</reference>
<keyword evidence="13" id="KW-1185">Reference proteome</keyword>
<feature type="region of interest" description="Disordered" evidence="10">
    <location>
        <begin position="1"/>
        <end position="106"/>
    </location>
</feature>
<dbReference type="SUPFAM" id="SSF82708">
    <property type="entry name" value="R3H domain"/>
    <property type="match status" value="1"/>
</dbReference>
<evidence type="ECO:0000256" key="5">
    <source>
        <dbReference type="ARBA" id="ARBA00022771"/>
    </source>
</evidence>
<dbReference type="CDD" id="cd06008">
    <property type="entry name" value="NF-X1-zinc-finger"/>
    <property type="match status" value="4"/>
</dbReference>
<evidence type="ECO:0000313" key="12">
    <source>
        <dbReference type="EMBL" id="KAE9401020.1"/>
    </source>
</evidence>
<dbReference type="Pfam" id="PF01422">
    <property type="entry name" value="zf-NF-X1"/>
    <property type="match status" value="7"/>
</dbReference>
<evidence type="ECO:0000256" key="2">
    <source>
        <dbReference type="ARBA" id="ARBA00007269"/>
    </source>
</evidence>
<keyword evidence="5" id="KW-0863">Zinc-finger</keyword>
<dbReference type="Gene3D" id="3.30.1370.50">
    <property type="entry name" value="R3H-like domain"/>
    <property type="match status" value="1"/>
</dbReference>
<keyword evidence="9" id="KW-0539">Nucleus</keyword>
<evidence type="ECO:0000256" key="10">
    <source>
        <dbReference type="SAM" id="MobiDB-lite"/>
    </source>
</evidence>
<name>A0A6A4HTG4_9AGAR</name>
<dbReference type="OrthoDB" id="6512771at2759"/>
<dbReference type="GO" id="GO:0000122">
    <property type="term" value="P:negative regulation of transcription by RNA polymerase II"/>
    <property type="evidence" value="ECO:0007669"/>
    <property type="project" value="TreeGrafter"/>
</dbReference>
<evidence type="ECO:0000256" key="8">
    <source>
        <dbReference type="ARBA" id="ARBA00023163"/>
    </source>
</evidence>
<organism evidence="12 13">
    <name type="scientific">Gymnopus androsaceus JB14</name>
    <dbReference type="NCBI Taxonomy" id="1447944"/>
    <lineage>
        <taxon>Eukaryota</taxon>
        <taxon>Fungi</taxon>
        <taxon>Dikarya</taxon>
        <taxon>Basidiomycota</taxon>
        <taxon>Agaricomycotina</taxon>
        <taxon>Agaricomycetes</taxon>
        <taxon>Agaricomycetidae</taxon>
        <taxon>Agaricales</taxon>
        <taxon>Marasmiineae</taxon>
        <taxon>Omphalotaceae</taxon>
        <taxon>Gymnopus</taxon>
    </lineage>
</organism>
<dbReference type="InterPro" id="IPR034078">
    <property type="entry name" value="NFX1_fam"/>
</dbReference>
<feature type="compositionally biased region" description="Basic and acidic residues" evidence="10">
    <location>
        <begin position="50"/>
        <end position="61"/>
    </location>
</feature>
<dbReference type="SMART" id="SM00438">
    <property type="entry name" value="ZnF_NFX"/>
    <property type="match status" value="8"/>
</dbReference>
<evidence type="ECO:0000256" key="7">
    <source>
        <dbReference type="ARBA" id="ARBA00023015"/>
    </source>
</evidence>
<evidence type="ECO:0000256" key="3">
    <source>
        <dbReference type="ARBA" id="ARBA00022723"/>
    </source>
</evidence>
<evidence type="ECO:0000259" key="11">
    <source>
        <dbReference type="PROSITE" id="PS51061"/>
    </source>
</evidence>
<dbReference type="GO" id="GO:0000981">
    <property type="term" value="F:DNA-binding transcription factor activity, RNA polymerase II-specific"/>
    <property type="evidence" value="ECO:0007669"/>
    <property type="project" value="TreeGrafter"/>
</dbReference>
<protein>
    <recommendedName>
        <fullName evidence="11">R3H domain-containing protein</fullName>
    </recommendedName>
</protein>
<keyword evidence="4" id="KW-0677">Repeat</keyword>
<dbReference type="Proteomes" id="UP000799118">
    <property type="component" value="Unassembled WGS sequence"/>
</dbReference>
<feature type="compositionally biased region" description="Low complexity" evidence="10">
    <location>
        <begin position="854"/>
        <end position="864"/>
    </location>
</feature>
<gene>
    <name evidence="12" type="ORF">BT96DRAFT_965069</name>
</gene>
<dbReference type="AlphaFoldDB" id="A0A6A4HTG4"/>
<dbReference type="GO" id="GO:0008270">
    <property type="term" value="F:zinc ion binding"/>
    <property type="evidence" value="ECO:0007669"/>
    <property type="project" value="UniProtKB-KW"/>
</dbReference>
<proteinExistence type="inferred from homology"/>
<evidence type="ECO:0000313" key="13">
    <source>
        <dbReference type="Proteomes" id="UP000799118"/>
    </source>
</evidence>
<dbReference type="Pfam" id="PF01424">
    <property type="entry name" value="R3H"/>
    <property type="match status" value="1"/>
</dbReference>
<keyword evidence="6" id="KW-0862">Zinc</keyword>
<dbReference type="GO" id="GO:0000977">
    <property type="term" value="F:RNA polymerase II transcription regulatory region sequence-specific DNA binding"/>
    <property type="evidence" value="ECO:0007669"/>
    <property type="project" value="TreeGrafter"/>
</dbReference>
<dbReference type="GO" id="GO:0005634">
    <property type="term" value="C:nucleus"/>
    <property type="evidence" value="ECO:0007669"/>
    <property type="project" value="UniProtKB-SubCell"/>
</dbReference>
<keyword evidence="3" id="KW-0479">Metal-binding</keyword>
<keyword evidence="8" id="KW-0804">Transcription</keyword>
<evidence type="ECO:0000256" key="9">
    <source>
        <dbReference type="ARBA" id="ARBA00023242"/>
    </source>
</evidence>
<evidence type="ECO:0000256" key="1">
    <source>
        <dbReference type="ARBA" id="ARBA00004123"/>
    </source>
</evidence>
<feature type="domain" description="R3H" evidence="11">
    <location>
        <begin position="762"/>
        <end position="824"/>
    </location>
</feature>
<dbReference type="PROSITE" id="PS51061">
    <property type="entry name" value="R3H"/>
    <property type="match status" value="1"/>
</dbReference>
<evidence type="ECO:0000256" key="6">
    <source>
        <dbReference type="ARBA" id="ARBA00022833"/>
    </source>
</evidence>
<comment type="subcellular location">
    <subcellularLocation>
        <location evidence="1">Nucleus</location>
    </subcellularLocation>
</comment>
<sequence>MDSSAPADPHIATTEPAGQKPKPPRRKNRPKKPDDSNPNQGDGARNRNNSRIDEKGKEKVVGRIGKAKFNAGLTADPKPATESTSSAKPRRRPYKNIKPQPDAGDLTSNLIRELSKPPYLDCLICFSAIHPAQPTWSCSPLIPMQDEDAEHHSQYCWTTFHLKCIKEWSEKSYKEVKAAWEAREEFNKDGEWRCPGCQGRRNKLIKGYVCFCGSIHSPNNRLATPHSCGNGCSRPCPPCKIIMEIPCGCPRQKTVSVRCGENPQVSCALPCSKLLGCGKHRCEQICHLGPCSPCEQKDNLHCWCGKEEKQVMCGEGEIWLEPVGCFGCQSLCGKLFDCGEHKCTSPCHPPTSNAGHCPNPISISSSPQPGEFPARTKCTDPIPTCASICLKAHPNCEHPCQAKCHTSSSCPPCWVDVVRPCRCGSSTISLKCGDLHKDPGMEQEILCTRPCTAMRACGKHQCTRICCPLASLALTSKAKGKKRAAASQFNVDEDPEGLHQCDRVCGKTLSCGAHQCEERDHRGPCKPCLRSSFEELVCFCGQTVLEPPVPCGTRIHCGYPCSLPPPPCGHSKTPHTCHFPDTPCPPCPFLTHKSCACGKKSVPNMRCSLDSDKVSCGLVCGKLMPCGYHKCDRTCHAGECGACSSMCGKARKLCLPEHHPCTNLCHAPTGCDEDEPCQTRIEVSCECGRIRQAVVCGRSRANTSGAARAKGQVISCTAECALKKRNARLAEALGIKTDASGGVLSDAATYSDEVVAFARTNAKFLTLVEDTLAEFVKSSRTKQVLPSMPMEKRSFVHNLANVYRLDSQMVDQDPHRSVQIIRRIDTRIPNPLLSAYIASKFGNLGKLGAGIASSNSGGSTSNRSNHTEPWSGPTSAATPRGWTSVVASPRAVVTPPMRSTPSPTAASSRPSRTTVIPAPPKPALTQVELLPTSRASGAQGHTTTIEGSAATTIATGTEVAKEDIPDDWEDDV</sequence>
<feature type="compositionally biased region" description="Low complexity" evidence="10">
    <location>
        <begin position="894"/>
        <end position="914"/>
    </location>
</feature>
<accession>A0A6A4HTG4</accession>
<comment type="similarity">
    <text evidence="2">Belongs to the NFX1 family.</text>
</comment>
<dbReference type="SMART" id="SM00393">
    <property type="entry name" value="R3H"/>
    <property type="match status" value="1"/>
</dbReference>
<dbReference type="InterPro" id="IPR000967">
    <property type="entry name" value="Znf_NFX1"/>
</dbReference>
<feature type="region of interest" description="Disordered" evidence="10">
    <location>
        <begin position="854"/>
        <end position="919"/>
    </location>
</feature>
<dbReference type="InterPro" id="IPR001374">
    <property type="entry name" value="R3H_dom"/>
</dbReference>
<dbReference type="PANTHER" id="PTHR12360">
    <property type="entry name" value="NUCLEAR TRANSCRIPTION FACTOR, X-BOX BINDING 1 NFX1"/>
    <property type="match status" value="1"/>
</dbReference>